<dbReference type="SMART" id="SM00607">
    <property type="entry name" value="FTP"/>
    <property type="match status" value="1"/>
</dbReference>
<evidence type="ECO:0000313" key="11">
    <source>
        <dbReference type="Proteomes" id="UP001195483"/>
    </source>
</evidence>
<evidence type="ECO:0000313" key="10">
    <source>
        <dbReference type="EMBL" id="KAK3588218.1"/>
    </source>
</evidence>
<evidence type="ECO:0000256" key="4">
    <source>
        <dbReference type="ARBA" id="ARBA00022723"/>
    </source>
</evidence>
<dbReference type="PANTHER" id="PTHR45713:SF6">
    <property type="entry name" value="F5_8 TYPE C DOMAIN-CONTAINING PROTEIN"/>
    <property type="match status" value="1"/>
</dbReference>
<keyword evidence="7" id="KW-1015">Disulfide bond</keyword>
<comment type="subunit">
    <text evidence="3">Homotrimer.</text>
</comment>
<gene>
    <name evidence="10" type="ORF">CHS0354_024190</name>
</gene>
<evidence type="ECO:0000256" key="5">
    <source>
        <dbReference type="ARBA" id="ARBA00022734"/>
    </source>
</evidence>
<evidence type="ECO:0000256" key="3">
    <source>
        <dbReference type="ARBA" id="ARBA00011233"/>
    </source>
</evidence>
<protein>
    <recommendedName>
        <fullName evidence="9">Fucolectin tachylectin-4 pentraxin-1 domain-containing protein</fullName>
    </recommendedName>
</protein>
<evidence type="ECO:0000259" key="9">
    <source>
        <dbReference type="SMART" id="SM00607"/>
    </source>
</evidence>
<accession>A0AAE0SAW0</accession>
<dbReference type="GO" id="GO:0010185">
    <property type="term" value="P:regulation of cellular defense response"/>
    <property type="evidence" value="ECO:0007669"/>
    <property type="project" value="UniProtKB-ARBA"/>
</dbReference>
<evidence type="ECO:0000256" key="8">
    <source>
        <dbReference type="SAM" id="MobiDB-lite"/>
    </source>
</evidence>
<dbReference type="GO" id="GO:0042806">
    <property type="term" value="F:fucose binding"/>
    <property type="evidence" value="ECO:0007669"/>
    <property type="project" value="UniProtKB-ARBA"/>
</dbReference>
<proteinExistence type="inferred from homology"/>
<dbReference type="GO" id="GO:0001868">
    <property type="term" value="P:regulation of complement activation, lectin pathway"/>
    <property type="evidence" value="ECO:0007669"/>
    <property type="project" value="UniProtKB-ARBA"/>
</dbReference>
<keyword evidence="11" id="KW-1185">Reference proteome</keyword>
<comment type="caution">
    <text evidence="10">The sequence shown here is derived from an EMBL/GenBank/DDBJ whole genome shotgun (WGS) entry which is preliminary data.</text>
</comment>
<keyword evidence="5" id="KW-0430">Lectin</keyword>
<dbReference type="InterPro" id="IPR051941">
    <property type="entry name" value="BG_Antigen-Binding_Lectin"/>
</dbReference>
<dbReference type="InterPro" id="IPR008979">
    <property type="entry name" value="Galactose-bd-like_sf"/>
</dbReference>
<dbReference type="GO" id="GO:0046872">
    <property type="term" value="F:metal ion binding"/>
    <property type="evidence" value="ECO:0007669"/>
    <property type="project" value="UniProtKB-KW"/>
</dbReference>
<dbReference type="EMBL" id="JAEAOA010001428">
    <property type="protein sequence ID" value="KAK3588218.1"/>
    <property type="molecule type" value="Genomic_DNA"/>
</dbReference>
<dbReference type="InterPro" id="IPR006585">
    <property type="entry name" value="FTP1"/>
</dbReference>
<dbReference type="SUPFAM" id="SSF49785">
    <property type="entry name" value="Galactose-binding domain-like"/>
    <property type="match status" value="1"/>
</dbReference>
<evidence type="ECO:0000256" key="2">
    <source>
        <dbReference type="ARBA" id="ARBA00010147"/>
    </source>
</evidence>
<evidence type="ECO:0000256" key="6">
    <source>
        <dbReference type="ARBA" id="ARBA00022837"/>
    </source>
</evidence>
<evidence type="ECO:0000256" key="1">
    <source>
        <dbReference type="ARBA" id="ARBA00002219"/>
    </source>
</evidence>
<keyword evidence="6" id="KW-0106">Calcium</keyword>
<comment type="similarity">
    <text evidence="2">Belongs to the fucolectin family.</text>
</comment>
<keyword evidence="4" id="KW-0479">Metal-binding</keyword>
<dbReference type="Proteomes" id="UP001195483">
    <property type="component" value="Unassembled WGS sequence"/>
</dbReference>
<dbReference type="Pfam" id="PF22633">
    <property type="entry name" value="F5_F8_type_C_2"/>
    <property type="match status" value="1"/>
</dbReference>
<dbReference type="AlphaFoldDB" id="A0AAE0SAW0"/>
<sequence length="234" mass="26251">MNISTEDIIQLVREKVRLYYDFYDKLNVGVGKPASQSSSRSRQTLHDGKDGSAYTASLAVDGNNSSNFDSHSCSHTDKGHKRAWWEVDLKEPYIIKKIRIFKISGQSFQTCSFGSMISGKLENDEYITLFSLKNILRTVVTINTTASYRFKAIRIENASNISDAYVCLCEVEVFAVFLITPFPKQYMETHSDSMFTPFCGTIAHPTVASRKIVYPAKRNSGGKHLTPVHTAEAP</sequence>
<comment type="function">
    <text evidence="1">Acts as a defensive agent. Recognizes blood group fucosylated oligosaccharides including A, B, H and Lewis B-type antigens. Does not recognize Lewis A antigen and has low affinity for monovalent haptens.</text>
</comment>
<feature type="domain" description="Fucolectin tachylectin-4 pentraxin-1" evidence="9">
    <location>
        <begin position="25"/>
        <end position="180"/>
    </location>
</feature>
<reference evidence="10" key="3">
    <citation type="submission" date="2023-05" db="EMBL/GenBank/DDBJ databases">
        <authorList>
            <person name="Smith C.H."/>
        </authorList>
    </citation>
    <scope>NUCLEOTIDE SEQUENCE</scope>
    <source>
        <strain evidence="10">CHS0354</strain>
        <tissue evidence="10">Mantle</tissue>
    </source>
</reference>
<dbReference type="PANTHER" id="PTHR45713">
    <property type="entry name" value="FTP DOMAIN-CONTAINING PROTEIN"/>
    <property type="match status" value="1"/>
</dbReference>
<name>A0AAE0SAW0_9BIVA</name>
<reference evidence="10" key="1">
    <citation type="journal article" date="2021" name="Genome Biol. Evol.">
        <title>A High-Quality Reference Genome for a Parasitic Bivalve with Doubly Uniparental Inheritance (Bivalvia: Unionida).</title>
        <authorList>
            <person name="Smith C.H."/>
        </authorList>
    </citation>
    <scope>NUCLEOTIDE SEQUENCE</scope>
    <source>
        <strain evidence="10">CHS0354</strain>
    </source>
</reference>
<feature type="region of interest" description="Disordered" evidence="8">
    <location>
        <begin position="31"/>
        <end position="50"/>
    </location>
</feature>
<evidence type="ECO:0000256" key="7">
    <source>
        <dbReference type="ARBA" id="ARBA00023157"/>
    </source>
</evidence>
<organism evidence="10 11">
    <name type="scientific">Potamilus streckersoni</name>
    <dbReference type="NCBI Taxonomy" id="2493646"/>
    <lineage>
        <taxon>Eukaryota</taxon>
        <taxon>Metazoa</taxon>
        <taxon>Spiralia</taxon>
        <taxon>Lophotrochozoa</taxon>
        <taxon>Mollusca</taxon>
        <taxon>Bivalvia</taxon>
        <taxon>Autobranchia</taxon>
        <taxon>Heteroconchia</taxon>
        <taxon>Palaeoheterodonta</taxon>
        <taxon>Unionida</taxon>
        <taxon>Unionoidea</taxon>
        <taxon>Unionidae</taxon>
        <taxon>Ambleminae</taxon>
        <taxon>Lampsilini</taxon>
        <taxon>Potamilus</taxon>
    </lineage>
</organism>
<dbReference type="Gene3D" id="2.60.120.260">
    <property type="entry name" value="Galactose-binding domain-like"/>
    <property type="match status" value="1"/>
</dbReference>
<reference evidence="10" key="2">
    <citation type="journal article" date="2021" name="Genome Biol. Evol.">
        <title>Developing a high-quality reference genome for a parasitic bivalve with doubly uniparental inheritance (Bivalvia: Unionida).</title>
        <authorList>
            <person name="Smith C.H."/>
        </authorList>
    </citation>
    <scope>NUCLEOTIDE SEQUENCE</scope>
    <source>
        <strain evidence="10">CHS0354</strain>
        <tissue evidence="10">Mantle</tissue>
    </source>
</reference>